<gene>
    <name evidence="2" type="primary">106073925</name>
</gene>
<accession>A0A2C9KJI9</accession>
<evidence type="ECO:0000256" key="1">
    <source>
        <dbReference type="SAM" id="SignalP"/>
    </source>
</evidence>
<sequence>MAFFGHLVLCSFLATLSTSDLVIDVKPNVISPEITRQLVINCSITNNQVQHLRVVKSLTLSRYNEEHKEFNDLFTLNSSTLDLKQQMQLKYSQVSFGNLYITLSLPNPTQFDAKIYRCNATGDNADGTNISLFAKKAVEYETNTTALIEEIRHCKKNENFCKCSLKKVDHVEVTQKSRFQFYGSSEIIQELIEPLTLKCLFKTLIQGQKETSTLQSLYIIH</sequence>
<protein>
    <submittedName>
        <fullName evidence="2">Uncharacterized protein</fullName>
    </submittedName>
</protein>
<evidence type="ECO:0000313" key="2">
    <source>
        <dbReference type="EnsemblMetazoa" id="BGLB020380-PA"/>
    </source>
</evidence>
<name>A0A2C9KJI9_BIOGL</name>
<dbReference type="VEuPathDB" id="VectorBase:BGLB020380"/>
<keyword evidence="1" id="KW-0732">Signal</keyword>
<dbReference type="Proteomes" id="UP000076420">
    <property type="component" value="Unassembled WGS sequence"/>
</dbReference>
<feature type="signal peptide" evidence="1">
    <location>
        <begin position="1"/>
        <end position="19"/>
    </location>
</feature>
<dbReference type="AlphaFoldDB" id="A0A2C9KJI9"/>
<dbReference type="OrthoDB" id="8698861at2759"/>
<reference evidence="2" key="1">
    <citation type="submission" date="2020-05" db="UniProtKB">
        <authorList>
            <consortium name="EnsemblMetazoa"/>
        </authorList>
    </citation>
    <scope>IDENTIFICATION</scope>
    <source>
        <strain evidence="2">BB02</strain>
    </source>
</reference>
<feature type="chain" id="PRO_5013379187" evidence="1">
    <location>
        <begin position="20"/>
        <end position="221"/>
    </location>
</feature>
<organism evidence="2 3">
    <name type="scientific">Biomphalaria glabrata</name>
    <name type="common">Bloodfluke planorb</name>
    <name type="synonym">Freshwater snail</name>
    <dbReference type="NCBI Taxonomy" id="6526"/>
    <lineage>
        <taxon>Eukaryota</taxon>
        <taxon>Metazoa</taxon>
        <taxon>Spiralia</taxon>
        <taxon>Lophotrochozoa</taxon>
        <taxon>Mollusca</taxon>
        <taxon>Gastropoda</taxon>
        <taxon>Heterobranchia</taxon>
        <taxon>Euthyneura</taxon>
        <taxon>Panpulmonata</taxon>
        <taxon>Hygrophila</taxon>
        <taxon>Lymnaeoidea</taxon>
        <taxon>Planorbidae</taxon>
        <taxon>Biomphalaria</taxon>
    </lineage>
</organism>
<proteinExistence type="predicted"/>
<evidence type="ECO:0000313" key="3">
    <source>
        <dbReference type="Proteomes" id="UP000076420"/>
    </source>
</evidence>
<dbReference type="VEuPathDB" id="VectorBase:BGLAX_037020"/>
<dbReference type="EnsemblMetazoa" id="BGLB020380-RA">
    <property type="protein sequence ID" value="BGLB020380-PA"/>
    <property type="gene ID" value="BGLB020380"/>
</dbReference>
<dbReference type="KEGG" id="bgt:106073925"/>